<reference evidence="2" key="1">
    <citation type="submission" date="2021-09" db="EMBL/GenBank/DDBJ databases">
        <authorList>
            <consortium name="AG Swart"/>
            <person name="Singh M."/>
            <person name="Singh A."/>
            <person name="Seah K."/>
            <person name="Emmerich C."/>
        </authorList>
    </citation>
    <scope>NUCLEOTIDE SEQUENCE</scope>
    <source>
        <strain evidence="2">ATCC30299</strain>
    </source>
</reference>
<proteinExistence type="predicted"/>
<organism evidence="2 3">
    <name type="scientific">Blepharisma stoltei</name>
    <dbReference type="NCBI Taxonomy" id="1481888"/>
    <lineage>
        <taxon>Eukaryota</taxon>
        <taxon>Sar</taxon>
        <taxon>Alveolata</taxon>
        <taxon>Ciliophora</taxon>
        <taxon>Postciliodesmatophora</taxon>
        <taxon>Heterotrichea</taxon>
        <taxon>Heterotrichida</taxon>
        <taxon>Blepharismidae</taxon>
        <taxon>Blepharisma</taxon>
    </lineage>
</organism>
<sequence length="501" mass="58011">MEWTEIQAGIEHMIDEKLQDLHSTVKSQRLLIEELLQKLSAEHNEKPAKLKPGLSINLDNLAEKEPKRPSTTRASIGRTVQLAPRPSTGNEESKKKFEEDRKKKEEAKKLRDDDLKKKREEDDLKKKQLMEEKKKEQARNAEEKKKKDEEAKEKKRLLEAEKKRIADEEKKKKEEEAKFKQQEAENKKKAEAAKKQQEESKKAEAKKALELKKAEEKKKAEENKKKSEEDKKKFEEAKKKAEEEKKSRAEPKRNPEEIKKKLEEKKKQPEKKHPKIEEEKKEVAVEEVKAVPSGDECQGEESCKSEEPIPNTLEEIEALISQLKTDYKEEELTEASAYILSPGSISALSLLTTMEDGKFYFDTIPDKQVIWAFRVFFQLMKQTLPEDDTAAWEQCRAFFLDIKNKDAHEGQPINTVIIEKIQTFDFSQENLDLLENLVVGNQQNLNPQKYTDICALTGLIMFTVREALIFGGIAKGSTPVSNIYARLLHKKSNCRRHNLMD</sequence>
<feature type="compositionally biased region" description="Basic and acidic residues" evidence="1">
    <location>
        <begin position="91"/>
        <end position="267"/>
    </location>
</feature>
<feature type="region of interest" description="Disordered" evidence="1">
    <location>
        <begin position="43"/>
        <end position="307"/>
    </location>
</feature>
<protein>
    <submittedName>
        <fullName evidence="2">Uncharacterized protein</fullName>
    </submittedName>
</protein>
<comment type="caution">
    <text evidence="2">The sequence shown here is derived from an EMBL/GenBank/DDBJ whole genome shotgun (WGS) entry which is preliminary data.</text>
</comment>
<evidence type="ECO:0000313" key="3">
    <source>
        <dbReference type="Proteomes" id="UP001162131"/>
    </source>
</evidence>
<dbReference type="Proteomes" id="UP001162131">
    <property type="component" value="Unassembled WGS sequence"/>
</dbReference>
<evidence type="ECO:0000256" key="1">
    <source>
        <dbReference type="SAM" id="MobiDB-lite"/>
    </source>
</evidence>
<dbReference type="EMBL" id="CAJZBQ010000053">
    <property type="protein sequence ID" value="CAG9332027.1"/>
    <property type="molecule type" value="Genomic_DNA"/>
</dbReference>
<feature type="compositionally biased region" description="Basic and acidic residues" evidence="1">
    <location>
        <begin position="275"/>
        <end position="289"/>
    </location>
</feature>
<evidence type="ECO:0000313" key="2">
    <source>
        <dbReference type="EMBL" id="CAG9332027.1"/>
    </source>
</evidence>
<dbReference type="AlphaFoldDB" id="A0AAU9K0D5"/>
<accession>A0AAU9K0D5</accession>
<gene>
    <name evidence="2" type="ORF">BSTOLATCC_MIC54081</name>
</gene>
<keyword evidence="3" id="KW-1185">Reference proteome</keyword>
<name>A0AAU9K0D5_9CILI</name>